<dbReference type="GO" id="GO:0006355">
    <property type="term" value="P:regulation of DNA-templated transcription"/>
    <property type="evidence" value="ECO:0007669"/>
    <property type="project" value="InterPro"/>
</dbReference>
<name>A0A1I6HD74_9RHOB</name>
<dbReference type="Proteomes" id="UP000199658">
    <property type="component" value="Unassembled WGS sequence"/>
</dbReference>
<feature type="domain" description="HTH luxR-type" evidence="2">
    <location>
        <begin position="92"/>
        <end position="149"/>
    </location>
</feature>
<dbReference type="PRINTS" id="PR00038">
    <property type="entry name" value="HTHLUXR"/>
</dbReference>
<dbReference type="CDD" id="cd06170">
    <property type="entry name" value="LuxR_C_like"/>
    <property type="match status" value="1"/>
</dbReference>
<reference evidence="4" key="1">
    <citation type="submission" date="2016-10" db="EMBL/GenBank/DDBJ databases">
        <authorList>
            <person name="Varghese N."/>
            <person name="Submissions S."/>
        </authorList>
    </citation>
    <scope>NUCLEOTIDE SEQUENCE [LARGE SCALE GENOMIC DNA]</scope>
    <source>
        <strain evidence="4">DSM 26921</strain>
    </source>
</reference>
<dbReference type="GO" id="GO:0003677">
    <property type="term" value="F:DNA binding"/>
    <property type="evidence" value="ECO:0007669"/>
    <property type="project" value="InterPro"/>
</dbReference>
<evidence type="ECO:0000259" key="2">
    <source>
        <dbReference type="SMART" id="SM00421"/>
    </source>
</evidence>
<dbReference type="Gene3D" id="1.10.10.10">
    <property type="entry name" value="Winged helix-like DNA-binding domain superfamily/Winged helix DNA-binding domain"/>
    <property type="match status" value="1"/>
</dbReference>
<dbReference type="Pfam" id="PF00196">
    <property type="entry name" value="GerE"/>
    <property type="match status" value="1"/>
</dbReference>
<keyword evidence="1" id="KW-0812">Transmembrane</keyword>
<dbReference type="OrthoDB" id="8277135at2"/>
<dbReference type="STRING" id="670154.SAMN04488002_2858"/>
<keyword evidence="1" id="KW-0472">Membrane</keyword>
<dbReference type="SUPFAM" id="SSF46894">
    <property type="entry name" value="C-terminal effector domain of the bipartite response regulators"/>
    <property type="match status" value="1"/>
</dbReference>
<feature type="transmembrane region" description="Helical" evidence="1">
    <location>
        <begin position="38"/>
        <end position="59"/>
    </location>
</feature>
<dbReference type="InterPro" id="IPR036388">
    <property type="entry name" value="WH-like_DNA-bd_sf"/>
</dbReference>
<evidence type="ECO:0000256" key="1">
    <source>
        <dbReference type="SAM" id="Phobius"/>
    </source>
</evidence>
<feature type="transmembrane region" description="Helical" evidence="1">
    <location>
        <begin position="9"/>
        <end position="32"/>
    </location>
</feature>
<protein>
    <submittedName>
        <fullName evidence="3">Regulatory protein, luxR family</fullName>
    </submittedName>
</protein>
<sequence>MLRIWFSGIVLVTVVGIVGTFSVLYFVFPLAAIGLTRVFGLFALFFGLSGVVACVSFALSKAYSDNHFKQRLAPRVEEPEEKTAVILRNALKWGLSRAEADVAIFVAKGFSNSEIADMRGCAVATVKSQLGKIYQKSGLGSRYQLITFVADEVYISHGEPKDSKSEL</sequence>
<evidence type="ECO:0000313" key="4">
    <source>
        <dbReference type="Proteomes" id="UP000199658"/>
    </source>
</evidence>
<accession>A0A1I6HD74</accession>
<dbReference type="EMBL" id="FOYO01000001">
    <property type="protein sequence ID" value="SFR52456.1"/>
    <property type="molecule type" value="Genomic_DNA"/>
</dbReference>
<evidence type="ECO:0000313" key="3">
    <source>
        <dbReference type="EMBL" id="SFR52456.1"/>
    </source>
</evidence>
<dbReference type="SMART" id="SM00421">
    <property type="entry name" value="HTH_LUXR"/>
    <property type="match status" value="1"/>
</dbReference>
<gene>
    <name evidence="3" type="ORF">SAMN04488002_2858</name>
</gene>
<dbReference type="InterPro" id="IPR016032">
    <property type="entry name" value="Sig_transdc_resp-reg_C-effctor"/>
</dbReference>
<keyword evidence="4" id="KW-1185">Reference proteome</keyword>
<dbReference type="InterPro" id="IPR000792">
    <property type="entry name" value="Tscrpt_reg_LuxR_C"/>
</dbReference>
<keyword evidence="1" id="KW-1133">Transmembrane helix</keyword>
<proteinExistence type="predicted"/>
<dbReference type="AlphaFoldDB" id="A0A1I6HD74"/>
<dbReference type="RefSeq" id="WP_090218032.1">
    <property type="nucleotide sequence ID" value="NZ_FOYO01000001.1"/>
</dbReference>
<organism evidence="3 4">
    <name type="scientific">Litoreibacter janthinus</name>
    <dbReference type="NCBI Taxonomy" id="670154"/>
    <lineage>
        <taxon>Bacteria</taxon>
        <taxon>Pseudomonadati</taxon>
        <taxon>Pseudomonadota</taxon>
        <taxon>Alphaproteobacteria</taxon>
        <taxon>Rhodobacterales</taxon>
        <taxon>Roseobacteraceae</taxon>
        <taxon>Litoreibacter</taxon>
    </lineage>
</organism>